<protein>
    <submittedName>
        <fullName evidence="2">Alpha/beta fold hydrolase</fullName>
    </submittedName>
</protein>
<dbReference type="GO" id="GO:0016787">
    <property type="term" value="F:hydrolase activity"/>
    <property type="evidence" value="ECO:0007669"/>
    <property type="project" value="UniProtKB-KW"/>
</dbReference>
<dbReference type="SUPFAM" id="SSF53474">
    <property type="entry name" value="alpha/beta-Hydrolases"/>
    <property type="match status" value="1"/>
</dbReference>
<reference evidence="3" key="1">
    <citation type="journal article" date="2019" name="Int. J. Syst. Evol. Microbiol.">
        <title>The Global Catalogue of Microorganisms (GCM) 10K type strain sequencing project: providing services to taxonomists for standard genome sequencing and annotation.</title>
        <authorList>
            <consortium name="The Broad Institute Genomics Platform"/>
            <consortium name="The Broad Institute Genome Sequencing Center for Infectious Disease"/>
            <person name="Wu L."/>
            <person name="Ma J."/>
        </authorList>
    </citation>
    <scope>NUCLEOTIDE SEQUENCE [LARGE SCALE GENOMIC DNA]</scope>
    <source>
        <strain evidence="3">CGMCC 4.1530</strain>
    </source>
</reference>
<dbReference type="InterPro" id="IPR000073">
    <property type="entry name" value="AB_hydrolase_1"/>
</dbReference>
<keyword evidence="3" id="KW-1185">Reference proteome</keyword>
<accession>A0ABW1VKQ1</accession>
<dbReference type="PANTHER" id="PTHR43798">
    <property type="entry name" value="MONOACYLGLYCEROL LIPASE"/>
    <property type="match status" value="1"/>
</dbReference>
<dbReference type="EMBL" id="JBHSUC010000002">
    <property type="protein sequence ID" value="MFC6361093.1"/>
    <property type="molecule type" value="Genomic_DNA"/>
</dbReference>
<organism evidence="2 3">
    <name type="scientific">Tatumella punctata</name>
    <dbReference type="NCBI Taxonomy" id="399969"/>
    <lineage>
        <taxon>Bacteria</taxon>
        <taxon>Pseudomonadati</taxon>
        <taxon>Pseudomonadota</taxon>
        <taxon>Gammaproteobacteria</taxon>
        <taxon>Enterobacterales</taxon>
        <taxon>Erwiniaceae</taxon>
        <taxon>Tatumella</taxon>
    </lineage>
</organism>
<evidence type="ECO:0000313" key="3">
    <source>
        <dbReference type="Proteomes" id="UP001596215"/>
    </source>
</evidence>
<evidence type="ECO:0000259" key="1">
    <source>
        <dbReference type="Pfam" id="PF12697"/>
    </source>
</evidence>
<proteinExistence type="predicted"/>
<name>A0ABW1VKQ1_9GAMM</name>
<dbReference type="PRINTS" id="PR00111">
    <property type="entry name" value="ABHYDROLASE"/>
</dbReference>
<feature type="domain" description="AB hydrolase-1" evidence="1">
    <location>
        <begin position="26"/>
        <end position="253"/>
    </location>
</feature>
<dbReference type="Proteomes" id="UP001596215">
    <property type="component" value="Unassembled WGS sequence"/>
</dbReference>
<comment type="caution">
    <text evidence="2">The sequence shown here is derived from an EMBL/GenBank/DDBJ whole genome shotgun (WGS) entry which is preliminary data.</text>
</comment>
<dbReference type="InterPro" id="IPR050266">
    <property type="entry name" value="AB_hydrolase_sf"/>
</dbReference>
<dbReference type="Gene3D" id="3.40.50.1820">
    <property type="entry name" value="alpha/beta hydrolase"/>
    <property type="match status" value="1"/>
</dbReference>
<dbReference type="RefSeq" id="WP_212707491.1">
    <property type="nucleotide sequence ID" value="NZ_BAAAFW010000050.1"/>
</dbReference>
<gene>
    <name evidence="2" type="ORF">ACFP73_03120</name>
</gene>
<keyword evidence="2" id="KW-0378">Hydrolase</keyword>
<dbReference type="InterPro" id="IPR029058">
    <property type="entry name" value="AB_hydrolase_fold"/>
</dbReference>
<sequence length="275" mass="30384">MTRKIQQLSDSGARVSYLEEGDGPPLVLIHGVGMNADTWFLQTEQLSRYFRVIAVDMPGHGQSTGFSHPATLKDYVEWLASFLQARKEQRFAIAGHSMGALITAGIAIDYPQLVSHAVVISGVYKRDEAARKAVLQRAKELAQGDVRLDAPLERWFDDSAADSPLRNRVGTWLQQVDRHGYARAYQAFATGDRVYSDRWNEMDCPVLVMTGEKDSNSNPQMTAAMADAARSGKAVIVENARHMLNLTDGVRVNQEILAFLSPDTAIVSPPEPVKE</sequence>
<dbReference type="Pfam" id="PF12697">
    <property type="entry name" value="Abhydrolase_6"/>
    <property type="match status" value="1"/>
</dbReference>
<evidence type="ECO:0000313" key="2">
    <source>
        <dbReference type="EMBL" id="MFC6361093.1"/>
    </source>
</evidence>